<comment type="caution">
    <text evidence="1">The sequence shown here is derived from an EMBL/GenBank/DDBJ whole genome shotgun (WGS) entry which is preliminary data.</text>
</comment>
<evidence type="ECO:0000313" key="2">
    <source>
        <dbReference type="Proteomes" id="UP001597156"/>
    </source>
</evidence>
<name>A0ABW3PLY0_9LACO</name>
<protein>
    <submittedName>
        <fullName evidence="1">Uncharacterized protein</fullName>
    </submittedName>
</protein>
<reference evidence="2" key="1">
    <citation type="journal article" date="2019" name="Int. J. Syst. Evol. Microbiol.">
        <title>The Global Catalogue of Microorganisms (GCM) 10K type strain sequencing project: providing services to taxonomists for standard genome sequencing and annotation.</title>
        <authorList>
            <consortium name="The Broad Institute Genomics Platform"/>
            <consortium name="The Broad Institute Genome Sequencing Center for Infectious Disease"/>
            <person name="Wu L."/>
            <person name="Ma J."/>
        </authorList>
    </citation>
    <scope>NUCLEOTIDE SEQUENCE [LARGE SCALE GENOMIC DNA]</scope>
    <source>
        <strain evidence="2">CCUG 71848</strain>
    </source>
</reference>
<dbReference type="RefSeq" id="WP_225419120.1">
    <property type="nucleotide sequence ID" value="NZ_JBHTLH010000041.1"/>
</dbReference>
<gene>
    <name evidence="1" type="ORF">ACFQ22_11845</name>
</gene>
<dbReference type="Proteomes" id="UP001597156">
    <property type="component" value="Unassembled WGS sequence"/>
</dbReference>
<dbReference type="EMBL" id="JBHTLH010000041">
    <property type="protein sequence ID" value="MFD1126044.1"/>
    <property type="molecule type" value="Genomic_DNA"/>
</dbReference>
<accession>A0ABW3PLY0</accession>
<organism evidence="1 2">
    <name type="scientific">Lentilactobacillus raoultii</name>
    <dbReference type="NCBI Taxonomy" id="1987503"/>
    <lineage>
        <taxon>Bacteria</taxon>
        <taxon>Bacillati</taxon>
        <taxon>Bacillota</taxon>
        <taxon>Bacilli</taxon>
        <taxon>Lactobacillales</taxon>
        <taxon>Lactobacillaceae</taxon>
        <taxon>Lentilactobacillus</taxon>
    </lineage>
</organism>
<evidence type="ECO:0000313" key="1">
    <source>
        <dbReference type="EMBL" id="MFD1126044.1"/>
    </source>
</evidence>
<proteinExistence type="predicted"/>
<sequence length="186" mass="21785">MMFFKHRTKWGLIVGTLGLLIIAGFVFAGKIVNHGSQSTQIKTHQLRKNHIHKYQPLTLKAFKSHRDLAFCSVIYFAIKHVKIQRWQEVSDFNLGWQIEIHRTSQGAHYLVWPDKRITAKEKQLEPNWFELKENGRVIYHSFVVHSFRKNLTQTATVRKVINQINSDRAAGRVRGMQKNLVIRNDN</sequence>
<keyword evidence="2" id="KW-1185">Reference proteome</keyword>